<dbReference type="OrthoDB" id="99432at2759"/>
<feature type="domain" description="DUF6818" evidence="2">
    <location>
        <begin position="44"/>
        <end position="110"/>
    </location>
</feature>
<proteinExistence type="predicted"/>
<dbReference type="RefSeq" id="XP_009835784.1">
    <property type="nucleotide sequence ID" value="XM_009837482.1"/>
</dbReference>
<evidence type="ECO:0000313" key="3">
    <source>
        <dbReference type="EMBL" id="ETV74697.1"/>
    </source>
</evidence>
<dbReference type="PANTHER" id="PTHR34409">
    <property type="entry name" value="SET DOMAIN-CONTAINING PROTEIN"/>
    <property type="match status" value="1"/>
</dbReference>
<reference evidence="3" key="1">
    <citation type="submission" date="2013-12" db="EMBL/GenBank/DDBJ databases">
        <title>The Genome Sequence of Aphanomyces astaci APO3.</title>
        <authorList>
            <consortium name="The Broad Institute Genomics Platform"/>
            <person name="Russ C."/>
            <person name="Tyler B."/>
            <person name="van West P."/>
            <person name="Dieguez-Uribeondo J."/>
            <person name="Young S.K."/>
            <person name="Zeng Q."/>
            <person name="Gargeya S."/>
            <person name="Fitzgerald M."/>
            <person name="Abouelleil A."/>
            <person name="Alvarado L."/>
            <person name="Chapman S.B."/>
            <person name="Gainer-Dewar J."/>
            <person name="Goldberg J."/>
            <person name="Griggs A."/>
            <person name="Gujja S."/>
            <person name="Hansen M."/>
            <person name="Howarth C."/>
            <person name="Imamovic A."/>
            <person name="Ireland A."/>
            <person name="Larimer J."/>
            <person name="McCowan C."/>
            <person name="Murphy C."/>
            <person name="Pearson M."/>
            <person name="Poon T.W."/>
            <person name="Priest M."/>
            <person name="Roberts A."/>
            <person name="Saif S."/>
            <person name="Shea T."/>
            <person name="Sykes S."/>
            <person name="Wortman J."/>
            <person name="Nusbaum C."/>
            <person name="Birren B."/>
        </authorList>
    </citation>
    <scope>NUCLEOTIDE SEQUENCE [LARGE SCALE GENOMIC DNA]</scope>
    <source>
        <strain evidence="3">APO3</strain>
    </source>
</reference>
<sequence>MEAAAGNPESAHSATSATYDSVGAKTATKRSALNWGDEDSTWVAKVAQLFNANQSVVFARDWEACKRKFTFLKAHKKPTGDPNCPPLVARAKRLQRELDCRAVVETMDDNGEISQHEGVGDDEIRMTGPDAIAHHGPYMPTSTVSSVEQTAMNDDDVSNVFAHDEEGCDGDEESPVTKRPRRLNPIQAEPPNRSGLSHDTLRLLGKRLIVDKFPNPPPSLSSSASSMSSVPKNGKKSGTHGSNNGKMNVNACAMNGKNETINVKLFEKSARSAYVVKSMNAIKNNDVRTARTESAKNNFKWL</sequence>
<feature type="region of interest" description="Disordered" evidence="1">
    <location>
        <begin position="1"/>
        <end position="23"/>
    </location>
</feature>
<dbReference type="GeneID" id="20812809"/>
<dbReference type="AlphaFoldDB" id="W4G4R2"/>
<dbReference type="EMBL" id="KI913143">
    <property type="protein sequence ID" value="ETV74697.1"/>
    <property type="molecule type" value="Genomic_DNA"/>
</dbReference>
<evidence type="ECO:0000256" key="1">
    <source>
        <dbReference type="SAM" id="MobiDB-lite"/>
    </source>
</evidence>
<name>W4G4R2_APHAT</name>
<feature type="region of interest" description="Disordered" evidence="1">
    <location>
        <begin position="165"/>
        <end position="198"/>
    </location>
</feature>
<evidence type="ECO:0000259" key="2">
    <source>
        <dbReference type="Pfam" id="PF20681"/>
    </source>
</evidence>
<dbReference type="PANTHER" id="PTHR34409:SF1">
    <property type="entry name" value="MYB-LIKE DOMAIN-CONTAINING PROTEIN"/>
    <property type="match status" value="1"/>
</dbReference>
<dbReference type="Pfam" id="PF20681">
    <property type="entry name" value="DUF6818"/>
    <property type="match status" value="1"/>
</dbReference>
<protein>
    <recommendedName>
        <fullName evidence="2">DUF6818 domain-containing protein</fullName>
    </recommendedName>
</protein>
<organism evidence="3">
    <name type="scientific">Aphanomyces astaci</name>
    <name type="common">Crayfish plague agent</name>
    <dbReference type="NCBI Taxonomy" id="112090"/>
    <lineage>
        <taxon>Eukaryota</taxon>
        <taxon>Sar</taxon>
        <taxon>Stramenopiles</taxon>
        <taxon>Oomycota</taxon>
        <taxon>Saprolegniomycetes</taxon>
        <taxon>Saprolegniales</taxon>
        <taxon>Verrucalvaceae</taxon>
        <taxon>Aphanomyces</taxon>
    </lineage>
</organism>
<gene>
    <name evidence="3" type="ORF">H257_10813</name>
</gene>
<dbReference type="VEuPathDB" id="FungiDB:H257_10813"/>
<accession>W4G4R2</accession>
<feature type="region of interest" description="Disordered" evidence="1">
    <location>
        <begin position="212"/>
        <end position="246"/>
    </location>
</feature>
<feature type="compositionally biased region" description="Low complexity" evidence="1">
    <location>
        <begin position="220"/>
        <end position="231"/>
    </location>
</feature>
<dbReference type="InterPro" id="IPR049203">
    <property type="entry name" value="DUF6818"/>
</dbReference>
<feature type="compositionally biased region" description="Polar residues" evidence="1">
    <location>
        <begin position="10"/>
        <end position="19"/>
    </location>
</feature>